<keyword evidence="1" id="KW-1133">Transmembrane helix</keyword>
<feature type="non-terminal residue" evidence="2">
    <location>
        <position position="1"/>
    </location>
</feature>
<keyword evidence="1" id="KW-0472">Membrane</keyword>
<accession>A0A2V3PWY8</accession>
<organism evidence="2 3">
    <name type="scientific">Dysgonomonas alginatilytica</name>
    <dbReference type="NCBI Taxonomy" id="1605892"/>
    <lineage>
        <taxon>Bacteria</taxon>
        <taxon>Pseudomonadati</taxon>
        <taxon>Bacteroidota</taxon>
        <taxon>Bacteroidia</taxon>
        <taxon>Bacteroidales</taxon>
        <taxon>Dysgonomonadaceae</taxon>
        <taxon>Dysgonomonas</taxon>
    </lineage>
</organism>
<feature type="transmembrane region" description="Helical" evidence="1">
    <location>
        <begin position="94"/>
        <end position="113"/>
    </location>
</feature>
<evidence type="ECO:0000256" key="1">
    <source>
        <dbReference type="SAM" id="Phobius"/>
    </source>
</evidence>
<reference evidence="2 3" key="1">
    <citation type="submission" date="2018-03" db="EMBL/GenBank/DDBJ databases">
        <title>Genomic Encyclopedia of Archaeal and Bacterial Type Strains, Phase II (KMG-II): from individual species to whole genera.</title>
        <authorList>
            <person name="Goeker M."/>
        </authorList>
    </citation>
    <scope>NUCLEOTIDE SEQUENCE [LARGE SCALE GENOMIC DNA]</scope>
    <source>
        <strain evidence="2 3">DSM 100214</strain>
    </source>
</reference>
<sequence>LNWGDNIFNRTIFGDKIYSDFEYFDETKIRSQNIAMLTPIKGIKGQSDQEKQRSRAFNDLFSTAVSKVRQPIESFFNWLNEKTKIQRAQKVRSTSGLLVHTMGKIAIAFIYLIF</sequence>
<keyword evidence="3" id="KW-1185">Reference proteome</keyword>
<dbReference type="Proteomes" id="UP000247973">
    <property type="component" value="Unassembled WGS sequence"/>
</dbReference>
<evidence type="ECO:0008006" key="4">
    <source>
        <dbReference type="Google" id="ProtNLM"/>
    </source>
</evidence>
<keyword evidence="1" id="KW-0812">Transmembrane</keyword>
<evidence type="ECO:0000313" key="2">
    <source>
        <dbReference type="EMBL" id="PXV69294.1"/>
    </source>
</evidence>
<proteinExistence type="predicted"/>
<comment type="caution">
    <text evidence="2">The sequence shown here is derived from an EMBL/GenBank/DDBJ whole genome shotgun (WGS) entry which is preliminary data.</text>
</comment>
<protein>
    <recommendedName>
        <fullName evidence="4">DDE family transposase</fullName>
    </recommendedName>
</protein>
<dbReference type="EMBL" id="QICL01000001">
    <property type="protein sequence ID" value="PXV69294.1"/>
    <property type="molecule type" value="Genomic_DNA"/>
</dbReference>
<evidence type="ECO:0000313" key="3">
    <source>
        <dbReference type="Proteomes" id="UP000247973"/>
    </source>
</evidence>
<gene>
    <name evidence="2" type="ORF">CLV62_101563</name>
</gene>
<dbReference type="AlphaFoldDB" id="A0A2V3PWY8"/>
<name>A0A2V3PWY8_9BACT</name>